<protein>
    <submittedName>
        <fullName evidence="1">Uncharacterized protein</fullName>
    </submittedName>
</protein>
<dbReference type="KEGG" id="apo:Arcpr_1488"/>
<accession>D2REJ1</accession>
<dbReference type="STRING" id="572546.Arcpr_1488"/>
<evidence type="ECO:0000313" key="2">
    <source>
        <dbReference type="Proteomes" id="UP000001901"/>
    </source>
</evidence>
<dbReference type="AlphaFoldDB" id="D2REJ1"/>
<dbReference type="GeneID" id="8740178"/>
<keyword evidence="2" id="KW-1185">Reference proteome</keyword>
<dbReference type="PaxDb" id="572546-Arcpr_1488"/>
<sequence>MTWERFKAKEEVETVVIAGEVFKIRKSLKARELREILNKHPNDVQAIQKELIKAIVVDPKPPENFDELWDEMDASIQAELIAKAMEISGLNKLFRLAMG</sequence>
<dbReference type="HOGENOM" id="CLU_2313630_0_0_2"/>
<dbReference type="RefSeq" id="WP_012940871.1">
    <property type="nucleotide sequence ID" value="NC_013741.1"/>
</dbReference>
<reference evidence="1 2" key="1">
    <citation type="journal article" date="2010" name="Stand. Genomic Sci.">
        <title>Complete genome sequence of Archaeoglobus profundus type strain (AV18).</title>
        <authorList>
            <person name="von Jan M."/>
            <person name="Lapidus A."/>
            <person name="Del Rio T.G."/>
            <person name="Copeland A."/>
            <person name="Tice H."/>
            <person name="Cheng J.F."/>
            <person name="Lucas S."/>
            <person name="Chen F."/>
            <person name="Nolan M."/>
            <person name="Goodwin L."/>
            <person name="Han C."/>
            <person name="Pitluck S."/>
            <person name="Liolios K."/>
            <person name="Ivanova N."/>
            <person name="Mavromatis K."/>
            <person name="Ovchinnikova G."/>
            <person name="Chertkov O."/>
            <person name="Pati A."/>
            <person name="Chen A."/>
            <person name="Palaniappan K."/>
            <person name="Land M."/>
            <person name="Hauser L."/>
            <person name="Chang Y.J."/>
            <person name="Jeffries C.D."/>
            <person name="Saunders E."/>
            <person name="Brettin T."/>
            <person name="Detter J.C."/>
            <person name="Chain P."/>
            <person name="Eichinger K."/>
            <person name="Huber H."/>
            <person name="Spring S."/>
            <person name="Rohde M."/>
            <person name="Goker M."/>
            <person name="Wirth R."/>
            <person name="Woyke T."/>
            <person name="Bristow J."/>
            <person name="Eisen J.A."/>
            <person name="Markowitz V."/>
            <person name="Hugenholtz P."/>
            <person name="Kyrpides N.C."/>
            <person name="Klenk H.P."/>
        </authorList>
    </citation>
    <scope>NUCLEOTIDE SEQUENCE [LARGE SCALE GENOMIC DNA]</scope>
    <source>
        <strain evidence="2">DSM 5631 / JCM 9629 / NBRC 100127 / Av18</strain>
    </source>
</reference>
<evidence type="ECO:0000313" key="1">
    <source>
        <dbReference type="EMBL" id="ADB58535.1"/>
    </source>
</evidence>
<gene>
    <name evidence="1" type="ordered locus">Arcpr_1488</name>
</gene>
<proteinExistence type="predicted"/>
<name>D2REJ1_ARCPA</name>
<dbReference type="Proteomes" id="UP000001901">
    <property type="component" value="Chromosome"/>
</dbReference>
<organism evidence="1 2">
    <name type="scientific">Archaeoglobus profundus (strain DSM 5631 / JCM 9629 / NBRC 100127 / Av18)</name>
    <dbReference type="NCBI Taxonomy" id="572546"/>
    <lineage>
        <taxon>Archaea</taxon>
        <taxon>Methanobacteriati</taxon>
        <taxon>Methanobacteriota</taxon>
        <taxon>Archaeoglobi</taxon>
        <taxon>Archaeoglobales</taxon>
        <taxon>Archaeoglobaceae</taxon>
        <taxon>Archaeoglobus</taxon>
    </lineage>
</organism>
<dbReference type="EMBL" id="CP001857">
    <property type="protein sequence ID" value="ADB58535.1"/>
    <property type="molecule type" value="Genomic_DNA"/>
</dbReference>